<dbReference type="GO" id="GO:0004788">
    <property type="term" value="F:thiamine diphosphokinase activity"/>
    <property type="evidence" value="ECO:0007669"/>
    <property type="project" value="UniProtKB-EC"/>
</dbReference>
<dbReference type="InterPro" id="IPR036759">
    <property type="entry name" value="TPK_catalytic_sf"/>
</dbReference>
<comment type="caution">
    <text evidence="7">The sequence shown here is derived from an EMBL/GenBank/DDBJ whole genome shotgun (WGS) entry which is preliminary data.</text>
</comment>
<keyword evidence="4" id="KW-0067">ATP-binding</keyword>
<proteinExistence type="predicted"/>
<gene>
    <name evidence="7" type="ORF">ACFSCZ_03630</name>
</gene>
<sequence length="217" mass="24385">MKKIIHVVAGGPDEFLPDLSDYAQKDAIWIGVDKGVQLIIQHGLHPDLAVGDFDSISPEDFLRVKRLVPSLRQFKPEKDETDMELAILTALEMTPSVIKIFGATGGRLDHLMANIMMLGRFKQHHPDTSFEMIDTQNSLSVFVPGFYQIGREDEKKYVSFIPVFSDVNGLTLKGFKFPLTQHHVPLGSSLCISNELIQETGHFSFEKGILMMIRSKD</sequence>
<evidence type="ECO:0000259" key="6">
    <source>
        <dbReference type="SMART" id="SM00983"/>
    </source>
</evidence>
<dbReference type="Gene3D" id="3.40.50.10240">
    <property type="entry name" value="Thiamin pyrophosphokinase, catalytic domain"/>
    <property type="match status" value="1"/>
</dbReference>
<keyword evidence="3" id="KW-0418">Kinase</keyword>
<dbReference type="PANTHER" id="PTHR41299:SF1">
    <property type="entry name" value="THIAMINE PYROPHOSPHOKINASE"/>
    <property type="match status" value="1"/>
</dbReference>
<dbReference type="SUPFAM" id="SSF63999">
    <property type="entry name" value="Thiamin pyrophosphokinase, catalytic domain"/>
    <property type="match status" value="1"/>
</dbReference>
<dbReference type="Proteomes" id="UP001597301">
    <property type="component" value="Unassembled WGS sequence"/>
</dbReference>
<keyword evidence="8" id="KW-1185">Reference proteome</keyword>
<dbReference type="Pfam" id="PF04263">
    <property type="entry name" value="TPK_catalytic"/>
    <property type="match status" value="1"/>
</dbReference>
<name>A0ABW4KDH0_9BACI</name>
<dbReference type="InterPro" id="IPR036371">
    <property type="entry name" value="TPK_B1-bd_sf"/>
</dbReference>
<protein>
    <recommendedName>
        <fullName evidence="5">Thiamine diphosphokinase</fullName>
        <ecNumber evidence="5">2.7.6.2</ecNumber>
    </recommendedName>
</protein>
<dbReference type="RefSeq" id="WP_380772382.1">
    <property type="nucleotide sequence ID" value="NZ_JBHUEO010000005.1"/>
</dbReference>
<accession>A0ABW4KDH0</accession>
<keyword evidence="1 7" id="KW-0808">Transferase</keyword>
<dbReference type="SUPFAM" id="SSF63862">
    <property type="entry name" value="Thiamin pyrophosphokinase, substrate-binding domain"/>
    <property type="match status" value="1"/>
</dbReference>
<dbReference type="CDD" id="cd07995">
    <property type="entry name" value="TPK"/>
    <property type="match status" value="1"/>
</dbReference>
<feature type="domain" description="Thiamin pyrophosphokinase thiamin-binding" evidence="6">
    <location>
        <begin position="145"/>
        <end position="211"/>
    </location>
</feature>
<dbReference type="EC" id="2.7.6.2" evidence="5"/>
<organism evidence="7 8">
    <name type="scientific">Siminovitchia sediminis</name>
    <dbReference type="NCBI Taxonomy" id="1274353"/>
    <lineage>
        <taxon>Bacteria</taxon>
        <taxon>Bacillati</taxon>
        <taxon>Bacillota</taxon>
        <taxon>Bacilli</taxon>
        <taxon>Bacillales</taxon>
        <taxon>Bacillaceae</taxon>
        <taxon>Siminovitchia</taxon>
    </lineage>
</organism>
<reference evidence="8" key="1">
    <citation type="journal article" date="2019" name="Int. J. Syst. Evol. Microbiol.">
        <title>The Global Catalogue of Microorganisms (GCM) 10K type strain sequencing project: providing services to taxonomists for standard genome sequencing and annotation.</title>
        <authorList>
            <consortium name="The Broad Institute Genomics Platform"/>
            <consortium name="The Broad Institute Genome Sequencing Center for Infectious Disease"/>
            <person name="Wu L."/>
            <person name="Ma J."/>
        </authorList>
    </citation>
    <scope>NUCLEOTIDE SEQUENCE [LARGE SCALE GENOMIC DNA]</scope>
    <source>
        <strain evidence="8">CGMCC 1.12295</strain>
    </source>
</reference>
<dbReference type="SMART" id="SM00983">
    <property type="entry name" value="TPK_B1_binding"/>
    <property type="match status" value="1"/>
</dbReference>
<evidence type="ECO:0000256" key="3">
    <source>
        <dbReference type="ARBA" id="ARBA00022777"/>
    </source>
</evidence>
<evidence type="ECO:0000256" key="2">
    <source>
        <dbReference type="ARBA" id="ARBA00022741"/>
    </source>
</evidence>
<evidence type="ECO:0000256" key="5">
    <source>
        <dbReference type="NCBIfam" id="TIGR01378"/>
    </source>
</evidence>
<evidence type="ECO:0000313" key="8">
    <source>
        <dbReference type="Proteomes" id="UP001597301"/>
    </source>
</evidence>
<dbReference type="EMBL" id="JBHUEO010000005">
    <property type="protein sequence ID" value="MFD1705840.1"/>
    <property type="molecule type" value="Genomic_DNA"/>
</dbReference>
<evidence type="ECO:0000256" key="1">
    <source>
        <dbReference type="ARBA" id="ARBA00022679"/>
    </source>
</evidence>
<dbReference type="InterPro" id="IPR006282">
    <property type="entry name" value="Thi_PPkinase"/>
</dbReference>
<dbReference type="NCBIfam" id="TIGR01378">
    <property type="entry name" value="thi_PPkinase"/>
    <property type="match status" value="1"/>
</dbReference>
<keyword evidence="2" id="KW-0547">Nucleotide-binding</keyword>
<evidence type="ECO:0000256" key="4">
    <source>
        <dbReference type="ARBA" id="ARBA00022840"/>
    </source>
</evidence>
<dbReference type="InterPro" id="IPR007371">
    <property type="entry name" value="TPK_catalytic"/>
</dbReference>
<dbReference type="Pfam" id="PF04265">
    <property type="entry name" value="TPK_B1_binding"/>
    <property type="match status" value="1"/>
</dbReference>
<dbReference type="InterPro" id="IPR053149">
    <property type="entry name" value="TPK"/>
</dbReference>
<evidence type="ECO:0000313" key="7">
    <source>
        <dbReference type="EMBL" id="MFD1705840.1"/>
    </source>
</evidence>
<dbReference type="PANTHER" id="PTHR41299">
    <property type="entry name" value="THIAMINE PYROPHOSPHOKINASE"/>
    <property type="match status" value="1"/>
</dbReference>
<dbReference type="InterPro" id="IPR007373">
    <property type="entry name" value="Thiamin_PyroPKinase_B1-bd"/>
</dbReference>